<keyword evidence="4" id="KW-0964">Secreted</keyword>
<comment type="catalytic activity">
    <reaction evidence="7">
        <text>a 1,2-diacyl-sn-glycero-3-phosphocholine + H2O = phosphocholine + a 1,2-diacyl-sn-glycerol + H(+)</text>
        <dbReference type="Rhea" id="RHEA:10604"/>
        <dbReference type="ChEBI" id="CHEBI:15377"/>
        <dbReference type="ChEBI" id="CHEBI:15378"/>
        <dbReference type="ChEBI" id="CHEBI:17815"/>
        <dbReference type="ChEBI" id="CHEBI:57643"/>
        <dbReference type="ChEBI" id="CHEBI:295975"/>
        <dbReference type="EC" id="3.1.4.3"/>
    </reaction>
    <physiologicalReaction direction="left-to-right" evidence="7">
        <dbReference type="Rhea" id="RHEA:10605"/>
    </physiologicalReaction>
</comment>
<dbReference type="SUPFAM" id="SSF53649">
    <property type="entry name" value="Alkaline phosphatase-like"/>
    <property type="match status" value="1"/>
</dbReference>
<feature type="region of interest" description="Disordered" evidence="8">
    <location>
        <begin position="587"/>
        <end position="612"/>
    </location>
</feature>
<dbReference type="PANTHER" id="PTHR31956">
    <property type="entry name" value="NON-SPECIFIC PHOSPHOLIPASE C4-RELATED"/>
    <property type="match status" value="1"/>
</dbReference>
<dbReference type="AlphaFoldDB" id="A0A1H3N5X3"/>
<dbReference type="PANTHER" id="PTHR31956:SF1">
    <property type="entry name" value="NON-SPECIFIC PHOSPHOLIPASE C1"/>
    <property type="match status" value="1"/>
</dbReference>
<evidence type="ECO:0000256" key="7">
    <source>
        <dbReference type="ARBA" id="ARBA00048421"/>
    </source>
</evidence>
<dbReference type="RefSeq" id="WP_092551374.1">
    <property type="nucleotide sequence ID" value="NZ_FNPZ01000001.1"/>
</dbReference>
<organism evidence="9 10">
    <name type="scientific">Herbiconiux ginsengi</name>
    <dbReference type="NCBI Taxonomy" id="381665"/>
    <lineage>
        <taxon>Bacteria</taxon>
        <taxon>Bacillati</taxon>
        <taxon>Actinomycetota</taxon>
        <taxon>Actinomycetes</taxon>
        <taxon>Micrococcales</taxon>
        <taxon>Microbacteriaceae</taxon>
        <taxon>Herbiconiux</taxon>
    </lineage>
</organism>
<protein>
    <recommendedName>
        <fullName evidence="3">phospholipase C</fullName>
        <ecNumber evidence="3">3.1.4.3</ecNumber>
    </recommendedName>
</protein>
<dbReference type="EMBL" id="FNPZ01000001">
    <property type="protein sequence ID" value="SDY84347.1"/>
    <property type="molecule type" value="Genomic_DNA"/>
</dbReference>
<keyword evidence="5" id="KW-0378">Hydrolase</keyword>
<evidence type="ECO:0000313" key="10">
    <source>
        <dbReference type="Proteomes" id="UP000198891"/>
    </source>
</evidence>
<dbReference type="InterPro" id="IPR007312">
    <property type="entry name" value="Phosphoesterase"/>
</dbReference>
<dbReference type="PROSITE" id="PS51318">
    <property type="entry name" value="TAT"/>
    <property type="match status" value="1"/>
</dbReference>
<evidence type="ECO:0000256" key="6">
    <source>
        <dbReference type="ARBA" id="ARBA00023026"/>
    </source>
</evidence>
<keyword evidence="10" id="KW-1185">Reference proteome</keyword>
<comment type="similarity">
    <text evidence="2">Belongs to the bacterial phospholipase C family.</text>
</comment>
<dbReference type="Proteomes" id="UP000198891">
    <property type="component" value="Unassembled WGS sequence"/>
</dbReference>
<name>A0A1H3N5X3_9MICO</name>
<dbReference type="STRING" id="381665.SAMN05216554_1712"/>
<comment type="subcellular location">
    <subcellularLocation>
        <location evidence="1">Secreted</location>
        <location evidence="1">Cell wall</location>
    </subcellularLocation>
</comment>
<proteinExistence type="inferred from homology"/>
<evidence type="ECO:0000256" key="2">
    <source>
        <dbReference type="ARBA" id="ARBA00009717"/>
    </source>
</evidence>
<evidence type="ECO:0000256" key="8">
    <source>
        <dbReference type="SAM" id="MobiDB-lite"/>
    </source>
</evidence>
<feature type="region of interest" description="Disordered" evidence="8">
    <location>
        <begin position="1"/>
        <end position="21"/>
    </location>
</feature>
<feature type="compositionally biased region" description="Basic and acidic residues" evidence="8">
    <location>
        <begin position="8"/>
        <end position="21"/>
    </location>
</feature>
<evidence type="ECO:0000313" key="9">
    <source>
        <dbReference type="EMBL" id="SDY84347.1"/>
    </source>
</evidence>
<dbReference type="GO" id="GO:0034480">
    <property type="term" value="F:phosphatidylcholine phospholipase C activity"/>
    <property type="evidence" value="ECO:0007669"/>
    <property type="project" value="UniProtKB-EC"/>
</dbReference>
<dbReference type="InterPro" id="IPR017850">
    <property type="entry name" value="Alkaline_phosphatase_core_sf"/>
</dbReference>
<dbReference type="Pfam" id="PF04185">
    <property type="entry name" value="Phosphoesterase"/>
    <property type="match status" value="1"/>
</dbReference>
<evidence type="ECO:0000256" key="1">
    <source>
        <dbReference type="ARBA" id="ARBA00004191"/>
    </source>
</evidence>
<dbReference type="GO" id="GO:0009395">
    <property type="term" value="P:phospholipid catabolic process"/>
    <property type="evidence" value="ECO:0007669"/>
    <property type="project" value="TreeGrafter"/>
</dbReference>
<dbReference type="InterPro" id="IPR006311">
    <property type="entry name" value="TAT_signal"/>
</dbReference>
<dbReference type="Gene3D" id="3.40.720.10">
    <property type="entry name" value="Alkaline Phosphatase, subunit A"/>
    <property type="match status" value="2"/>
</dbReference>
<evidence type="ECO:0000256" key="4">
    <source>
        <dbReference type="ARBA" id="ARBA00022512"/>
    </source>
</evidence>
<keyword evidence="4" id="KW-0134">Cell wall</keyword>
<keyword evidence="6" id="KW-0843">Virulence</keyword>
<dbReference type="EC" id="3.1.4.3" evidence="3"/>
<sequence>MTPPFGRKKGDEQSGKSDEEALASRRAFLKAAAVGAAGAAAGGLAGASIGVGVYANEVDLDFAAEKKTSEPGFEHLVVLMYENRSFDNLLGWLYKDDELAPGQKFEGLHQGNHSNPVPGTDEVIKAHAYSGSTDEIMSSPRPDPGEEYSHVNTQLFGKVDPESNRDLYANGLQYPYNAPGPNESPTMKGFVEDYIINYRRLTKNKKEPAPKEYELAMGGFTPDMLPVFTTLAKNFAVFDHWFSAVPSQTFCNRSFFHASTSHGFVTNKGDGGYAKWLDPDADAPTIFNRLEEAGLTWRVYYDSAQLISMTGVLHAPVLEPYWKTNFRVMEQFYDDVATGNLPDYAFIEPRMIYNHNDMHPPYGTLRESDEGDEGVVVDAAVSDARAGDALLHAIYSAIRKSDSATGSNAMNTLLFVTFDEHGGTYDHVPPPSAVPPVNGDEGEFDFTFNRLGCRVPAIAISAYTAKNTIVNEQHDHGSVIATLSKLHGLKPLTHRDVASRPLFDAINLKNPRPASEWPQTMPQYTPPNPEVDFDTSSADQRAKPISNPARGLLGLVIAKYGVPGAPEPDTYAEAYAALQETQNLNGQLFGTLDSIDGGRSPDPDAPNDSDTK</sequence>
<evidence type="ECO:0000256" key="3">
    <source>
        <dbReference type="ARBA" id="ARBA00012018"/>
    </source>
</evidence>
<reference evidence="9 10" key="1">
    <citation type="submission" date="2016-10" db="EMBL/GenBank/DDBJ databases">
        <authorList>
            <person name="de Groot N.N."/>
        </authorList>
    </citation>
    <scope>NUCLEOTIDE SEQUENCE [LARGE SCALE GENOMIC DNA]</scope>
    <source>
        <strain evidence="9 10">CGMCC 4.3491</strain>
    </source>
</reference>
<dbReference type="OrthoDB" id="4181857at2"/>
<accession>A0A1H3N5X3</accession>
<gene>
    <name evidence="9" type="ORF">SAMN05216554_1712</name>
</gene>
<evidence type="ECO:0000256" key="5">
    <source>
        <dbReference type="ARBA" id="ARBA00022801"/>
    </source>
</evidence>